<feature type="transmembrane region" description="Helical" evidence="5">
    <location>
        <begin position="408"/>
        <end position="428"/>
    </location>
</feature>
<name>A0AAJ0G400_9PEZI</name>
<proteinExistence type="predicted"/>
<evidence type="ECO:0000256" key="4">
    <source>
        <dbReference type="ARBA" id="ARBA00023136"/>
    </source>
</evidence>
<feature type="transmembrane region" description="Helical" evidence="5">
    <location>
        <begin position="67"/>
        <end position="87"/>
    </location>
</feature>
<evidence type="ECO:0000313" key="7">
    <source>
        <dbReference type="EMBL" id="KAK3046356.1"/>
    </source>
</evidence>
<dbReference type="Proteomes" id="UP001271007">
    <property type="component" value="Unassembled WGS sequence"/>
</dbReference>
<dbReference type="GO" id="GO:0022857">
    <property type="term" value="F:transmembrane transporter activity"/>
    <property type="evidence" value="ECO:0007669"/>
    <property type="project" value="InterPro"/>
</dbReference>
<dbReference type="Pfam" id="PF07690">
    <property type="entry name" value="MFS_1"/>
    <property type="match status" value="1"/>
</dbReference>
<dbReference type="SUPFAM" id="SSF103473">
    <property type="entry name" value="MFS general substrate transporter"/>
    <property type="match status" value="1"/>
</dbReference>
<evidence type="ECO:0000256" key="5">
    <source>
        <dbReference type="SAM" id="Phobius"/>
    </source>
</evidence>
<dbReference type="GO" id="GO:0005886">
    <property type="term" value="C:plasma membrane"/>
    <property type="evidence" value="ECO:0007669"/>
    <property type="project" value="TreeGrafter"/>
</dbReference>
<dbReference type="AlphaFoldDB" id="A0AAJ0G400"/>
<evidence type="ECO:0000313" key="8">
    <source>
        <dbReference type="Proteomes" id="UP001271007"/>
    </source>
</evidence>
<dbReference type="PANTHER" id="PTHR23502">
    <property type="entry name" value="MAJOR FACILITATOR SUPERFAMILY"/>
    <property type="match status" value="1"/>
</dbReference>
<evidence type="ECO:0000256" key="2">
    <source>
        <dbReference type="ARBA" id="ARBA00022692"/>
    </source>
</evidence>
<gene>
    <name evidence="7" type="ORF">LTR09_012172</name>
</gene>
<accession>A0AAJ0G400</accession>
<reference evidence="7" key="1">
    <citation type="submission" date="2023-04" db="EMBL/GenBank/DDBJ databases">
        <title>Black Yeasts Isolated from many extreme environments.</title>
        <authorList>
            <person name="Coleine C."/>
            <person name="Stajich J.E."/>
            <person name="Selbmann L."/>
        </authorList>
    </citation>
    <scope>NUCLEOTIDE SEQUENCE</scope>
    <source>
        <strain evidence="7">CCFEE 5312</strain>
    </source>
</reference>
<feature type="transmembrane region" description="Helical" evidence="5">
    <location>
        <begin position="470"/>
        <end position="489"/>
    </location>
</feature>
<keyword evidence="3 5" id="KW-1133">Transmembrane helix</keyword>
<protein>
    <recommendedName>
        <fullName evidence="6">Major facilitator superfamily (MFS) profile domain-containing protein</fullName>
    </recommendedName>
</protein>
<evidence type="ECO:0000256" key="3">
    <source>
        <dbReference type="ARBA" id="ARBA00022989"/>
    </source>
</evidence>
<dbReference type="InterPro" id="IPR020846">
    <property type="entry name" value="MFS_dom"/>
</dbReference>
<dbReference type="PANTHER" id="PTHR23502:SF29">
    <property type="entry name" value="TRANSPORTER, PUTATIVE (AFU_ORTHOLOGUE AFUA_6G06680)-RELATED"/>
    <property type="match status" value="1"/>
</dbReference>
<dbReference type="EMBL" id="JAWDJX010000098">
    <property type="protein sequence ID" value="KAK3046356.1"/>
    <property type="molecule type" value="Genomic_DNA"/>
</dbReference>
<feature type="transmembrane region" description="Helical" evidence="5">
    <location>
        <begin position="365"/>
        <end position="387"/>
    </location>
</feature>
<keyword evidence="2 5" id="KW-0812">Transmembrane</keyword>
<feature type="transmembrane region" description="Helical" evidence="5">
    <location>
        <begin position="193"/>
        <end position="212"/>
    </location>
</feature>
<evidence type="ECO:0000256" key="1">
    <source>
        <dbReference type="ARBA" id="ARBA00004141"/>
    </source>
</evidence>
<dbReference type="PROSITE" id="PS50850">
    <property type="entry name" value="MFS"/>
    <property type="match status" value="1"/>
</dbReference>
<feature type="transmembrane region" description="Helical" evidence="5">
    <location>
        <begin position="501"/>
        <end position="522"/>
    </location>
</feature>
<sequence length="547" mass="58907">MGFLGILETKVTDVPGTVQLDEHCFSATGQHAAHPKHDTGKNSHIVLSPQPANDPNDPLNWHPLKKLSITMIVGLGSCIYAAAYGHLFDAGTVVLAETFDRPIPDIVKTSGYQLLAAGAIGPLVAACARKWGKRPVFIMSSLFGLVGSIVGSTTNSYSGLLAARLIQGLSMPAYESIVGSMVGDMYFVHQRGLFISVIGFVLAVVANLAPAVCGPITFNLGWKYLFYLCIPITAVQTILLVLFAPETQYRRVAPVPSVTSDADDSGSDSAEEKWARVRDVETSSDPQLMAPAKKSMWQEMAIFSGTYSEENFVQLLIAPFAVCMNLVVLWTVLLSGYLTATYVAQAYVLAQIFAAPPYLLNASGIGYLFFGPFIGGTLASILFALSMDPLIKFCSWRNRGVYEPEYRLIPLVGGLLVGAGLFGWGALVQDGASVYATAALHGLVMFGVVTANDSLYTYTLDAFRSVSSEIFVASAMVKNFIFFAFSYFVSSWTATAGPAHVFDVFGGAACGLVATGLAVFFCGKRYRAYWATNNLLEKLHIQGHGEW</sequence>
<feature type="domain" description="Major facilitator superfamily (MFS) profile" evidence="6">
    <location>
        <begin position="69"/>
        <end position="527"/>
    </location>
</feature>
<keyword evidence="4 5" id="KW-0472">Membrane</keyword>
<dbReference type="InterPro" id="IPR036259">
    <property type="entry name" value="MFS_trans_sf"/>
</dbReference>
<evidence type="ECO:0000259" key="6">
    <source>
        <dbReference type="PROSITE" id="PS50850"/>
    </source>
</evidence>
<keyword evidence="8" id="KW-1185">Reference proteome</keyword>
<organism evidence="7 8">
    <name type="scientific">Extremus antarcticus</name>
    <dbReference type="NCBI Taxonomy" id="702011"/>
    <lineage>
        <taxon>Eukaryota</taxon>
        <taxon>Fungi</taxon>
        <taxon>Dikarya</taxon>
        <taxon>Ascomycota</taxon>
        <taxon>Pezizomycotina</taxon>
        <taxon>Dothideomycetes</taxon>
        <taxon>Dothideomycetidae</taxon>
        <taxon>Mycosphaerellales</taxon>
        <taxon>Extremaceae</taxon>
        <taxon>Extremus</taxon>
    </lineage>
</organism>
<feature type="transmembrane region" description="Helical" evidence="5">
    <location>
        <begin position="224"/>
        <end position="244"/>
    </location>
</feature>
<feature type="transmembrane region" description="Helical" evidence="5">
    <location>
        <begin position="110"/>
        <end position="128"/>
    </location>
</feature>
<comment type="subcellular location">
    <subcellularLocation>
        <location evidence="1">Membrane</location>
        <topology evidence="1">Multi-pass membrane protein</topology>
    </subcellularLocation>
</comment>
<comment type="caution">
    <text evidence="7">The sequence shown here is derived from an EMBL/GenBank/DDBJ whole genome shotgun (WGS) entry which is preliminary data.</text>
</comment>
<dbReference type="Gene3D" id="1.20.1250.20">
    <property type="entry name" value="MFS general substrate transporter like domains"/>
    <property type="match status" value="1"/>
</dbReference>
<dbReference type="InterPro" id="IPR011701">
    <property type="entry name" value="MFS"/>
</dbReference>
<feature type="transmembrane region" description="Helical" evidence="5">
    <location>
        <begin position="434"/>
        <end position="458"/>
    </location>
</feature>